<dbReference type="AlphaFoldDB" id="A0AAU9ZE34"/>
<comment type="caution">
    <text evidence="1">The sequence shown here is derived from an EMBL/GenBank/DDBJ whole genome shotgun (WGS) entry which is preliminary data.</text>
</comment>
<evidence type="ECO:0000313" key="2">
    <source>
        <dbReference type="Proteomes" id="UP001152836"/>
    </source>
</evidence>
<organism evidence="1 2">
    <name type="scientific">Phodopus roborovskii</name>
    <name type="common">Roborovski's desert hamster</name>
    <name type="synonym">Cricetulus roborovskii</name>
    <dbReference type="NCBI Taxonomy" id="109678"/>
    <lineage>
        <taxon>Eukaryota</taxon>
        <taxon>Metazoa</taxon>
        <taxon>Chordata</taxon>
        <taxon>Craniata</taxon>
        <taxon>Vertebrata</taxon>
        <taxon>Euteleostomi</taxon>
        <taxon>Mammalia</taxon>
        <taxon>Eutheria</taxon>
        <taxon>Euarchontoglires</taxon>
        <taxon>Glires</taxon>
        <taxon>Rodentia</taxon>
        <taxon>Myomorpha</taxon>
        <taxon>Muroidea</taxon>
        <taxon>Cricetidae</taxon>
        <taxon>Cricetinae</taxon>
        <taxon>Phodopus</taxon>
    </lineage>
</organism>
<reference evidence="1" key="1">
    <citation type="submission" date="2022-06" db="EMBL/GenBank/DDBJ databases">
        <authorList>
            <person name="Andreotti S."/>
            <person name="Wyler E."/>
        </authorList>
    </citation>
    <scope>NUCLEOTIDE SEQUENCE</scope>
</reference>
<evidence type="ECO:0000313" key="1">
    <source>
        <dbReference type="EMBL" id="CAH6790298.1"/>
    </source>
</evidence>
<protein>
    <submittedName>
        <fullName evidence="1">Fam166b protein</fullName>
    </submittedName>
</protein>
<name>A0AAU9ZE34_PHORO</name>
<dbReference type="Proteomes" id="UP001152836">
    <property type="component" value="Unassembled WGS sequence"/>
</dbReference>
<proteinExistence type="predicted"/>
<sequence>MAVVSTFIPGLNPQNPHYIPGFYTTGTVHFCQELQPGLG</sequence>
<dbReference type="EMBL" id="CALSGD010001426">
    <property type="protein sequence ID" value="CAH6790298.1"/>
    <property type="molecule type" value="Genomic_DNA"/>
</dbReference>
<keyword evidence="2" id="KW-1185">Reference proteome</keyword>
<accession>A0AAU9ZE34</accession>
<gene>
    <name evidence="1" type="primary">Fam166b</name>
    <name evidence="1" type="ORF">PHOROB_LOCUS7633</name>
</gene>